<gene>
    <name evidence="2" type="ORF">LCGC14_2493010</name>
</gene>
<feature type="region of interest" description="Disordered" evidence="1">
    <location>
        <begin position="109"/>
        <end position="152"/>
    </location>
</feature>
<dbReference type="AlphaFoldDB" id="A0A0F9BS61"/>
<name>A0A0F9BS61_9ZZZZ</name>
<organism evidence="2">
    <name type="scientific">marine sediment metagenome</name>
    <dbReference type="NCBI Taxonomy" id="412755"/>
    <lineage>
        <taxon>unclassified sequences</taxon>
        <taxon>metagenomes</taxon>
        <taxon>ecological metagenomes</taxon>
    </lineage>
</organism>
<accession>A0A0F9BS61</accession>
<feature type="non-terminal residue" evidence="2">
    <location>
        <position position="1"/>
    </location>
</feature>
<feature type="region of interest" description="Disordered" evidence="1">
    <location>
        <begin position="1"/>
        <end position="24"/>
    </location>
</feature>
<protein>
    <submittedName>
        <fullName evidence="2">Uncharacterized protein</fullName>
    </submittedName>
</protein>
<sequence>TINTTRDSVGSIEQRSQADVQKRNTSIANDMFDKLDSEKFGKTQDIKIDANGFFDRKDQKVKVRKEVLGVAEIFADRGMSWETAMQEALAWSKGKSSDKKARAGLVKDLNSRKKKFTARPTHKHTKKTFATKDEEAESTMSEIYEKAGIQPD</sequence>
<evidence type="ECO:0000313" key="2">
    <source>
        <dbReference type="EMBL" id="KKL16692.1"/>
    </source>
</evidence>
<feature type="compositionally biased region" description="Basic residues" evidence="1">
    <location>
        <begin position="112"/>
        <end position="129"/>
    </location>
</feature>
<dbReference type="EMBL" id="LAZR01039562">
    <property type="protein sequence ID" value="KKL16692.1"/>
    <property type="molecule type" value="Genomic_DNA"/>
</dbReference>
<proteinExistence type="predicted"/>
<reference evidence="2" key="1">
    <citation type="journal article" date="2015" name="Nature">
        <title>Complex archaea that bridge the gap between prokaryotes and eukaryotes.</title>
        <authorList>
            <person name="Spang A."/>
            <person name="Saw J.H."/>
            <person name="Jorgensen S.L."/>
            <person name="Zaremba-Niedzwiedzka K."/>
            <person name="Martijn J."/>
            <person name="Lind A.E."/>
            <person name="van Eijk R."/>
            <person name="Schleper C."/>
            <person name="Guy L."/>
            <person name="Ettema T.J."/>
        </authorList>
    </citation>
    <scope>NUCLEOTIDE SEQUENCE</scope>
</reference>
<comment type="caution">
    <text evidence="2">The sequence shown here is derived from an EMBL/GenBank/DDBJ whole genome shotgun (WGS) entry which is preliminary data.</text>
</comment>
<evidence type="ECO:0000256" key="1">
    <source>
        <dbReference type="SAM" id="MobiDB-lite"/>
    </source>
</evidence>